<evidence type="ECO:0000313" key="2">
    <source>
        <dbReference type="EMBL" id="SDA83191.1"/>
    </source>
</evidence>
<reference evidence="3" key="1">
    <citation type="submission" date="2016-10" db="EMBL/GenBank/DDBJ databases">
        <authorList>
            <person name="Varghese N."/>
            <person name="Submissions S."/>
        </authorList>
    </citation>
    <scope>NUCLEOTIDE SEQUENCE [LARGE SCALE GENOMIC DNA]</scope>
    <source>
        <strain evidence="3">DSM 22703</strain>
    </source>
</reference>
<keyword evidence="3" id="KW-1185">Reference proteome</keyword>
<keyword evidence="1" id="KW-0812">Transmembrane</keyword>
<protein>
    <submittedName>
        <fullName evidence="2">Uncharacterized protein</fullName>
    </submittedName>
</protein>
<proteinExistence type="predicted"/>
<evidence type="ECO:0000313" key="3">
    <source>
        <dbReference type="Proteomes" id="UP000198756"/>
    </source>
</evidence>
<keyword evidence="1" id="KW-0472">Membrane</keyword>
<evidence type="ECO:0000256" key="1">
    <source>
        <dbReference type="SAM" id="Phobius"/>
    </source>
</evidence>
<sequence length="59" mass="6871">MSSLEHPHNLLFTIYNSTRISILLPLLVIISRRFAQKRAPIFADFQELKFGINVEMNLL</sequence>
<accession>A0A1G5YKQ1</accession>
<organism evidence="2 3">
    <name type="scientific">Algoriphagus alkaliphilus</name>
    <dbReference type="NCBI Taxonomy" id="279824"/>
    <lineage>
        <taxon>Bacteria</taxon>
        <taxon>Pseudomonadati</taxon>
        <taxon>Bacteroidota</taxon>
        <taxon>Cytophagia</taxon>
        <taxon>Cytophagales</taxon>
        <taxon>Cyclobacteriaceae</taxon>
        <taxon>Algoriphagus</taxon>
    </lineage>
</organism>
<feature type="transmembrane region" description="Helical" evidence="1">
    <location>
        <begin position="12"/>
        <end position="30"/>
    </location>
</feature>
<dbReference type="Proteomes" id="UP000198756">
    <property type="component" value="Unassembled WGS sequence"/>
</dbReference>
<name>A0A1G5YKQ1_9BACT</name>
<keyword evidence="1" id="KW-1133">Transmembrane helix</keyword>
<dbReference type="AlphaFoldDB" id="A0A1G5YKQ1"/>
<gene>
    <name evidence="2" type="ORF">SAMN03080617_02623</name>
</gene>
<dbReference type="EMBL" id="FMXE01000018">
    <property type="protein sequence ID" value="SDA83191.1"/>
    <property type="molecule type" value="Genomic_DNA"/>
</dbReference>